<evidence type="ECO:0000313" key="4">
    <source>
        <dbReference type="Proteomes" id="UP000030765"/>
    </source>
</evidence>
<dbReference type="EnsemblMetazoa" id="ASIC006713-RA">
    <property type="protein sequence ID" value="ASIC006713-PA"/>
    <property type="gene ID" value="ASIC006713"/>
</dbReference>
<reference evidence="3" key="2">
    <citation type="submission" date="2020-05" db="UniProtKB">
        <authorList>
            <consortium name="EnsemblMetazoa"/>
        </authorList>
    </citation>
    <scope>IDENTIFICATION</scope>
</reference>
<dbReference type="EMBL" id="KE524975">
    <property type="protein sequence ID" value="KFB39005.1"/>
    <property type="molecule type" value="Genomic_DNA"/>
</dbReference>
<dbReference type="AlphaFoldDB" id="A0A084VM11"/>
<protein>
    <submittedName>
        <fullName evidence="2 3">Uncharacterized protein</fullName>
    </submittedName>
</protein>
<dbReference type="VEuPathDB" id="VectorBase:ASIC006713"/>
<dbReference type="Proteomes" id="UP000030765">
    <property type="component" value="Unassembled WGS sequence"/>
</dbReference>
<feature type="region of interest" description="Disordered" evidence="1">
    <location>
        <begin position="40"/>
        <end position="77"/>
    </location>
</feature>
<accession>A0A084VM11</accession>
<gene>
    <name evidence="2" type="ORF">ZHAS_00006713</name>
</gene>
<organism evidence="2">
    <name type="scientific">Anopheles sinensis</name>
    <name type="common">Mosquito</name>
    <dbReference type="NCBI Taxonomy" id="74873"/>
    <lineage>
        <taxon>Eukaryota</taxon>
        <taxon>Metazoa</taxon>
        <taxon>Ecdysozoa</taxon>
        <taxon>Arthropoda</taxon>
        <taxon>Hexapoda</taxon>
        <taxon>Insecta</taxon>
        <taxon>Pterygota</taxon>
        <taxon>Neoptera</taxon>
        <taxon>Endopterygota</taxon>
        <taxon>Diptera</taxon>
        <taxon>Nematocera</taxon>
        <taxon>Culicoidea</taxon>
        <taxon>Culicidae</taxon>
        <taxon>Anophelinae</taxon>
        <taxon>Anopheles</taxon>
    </lineage>
</organism>
<feature type="compositionally biased region" description="Low complexity" evidence="1">
    <location>
        <begin position="58"/>
        <end position="70"/>
    </location>
</feature>
<evidence type="ECO:0000256" key="1">
    <source>
        <dbReference type="SAM" id="MobiDB-lite"/>
    </source>
</evidence>
<evidence type="ECO:0000313" key="3">
    <source>
        <dbReference type="EnsemblMetazoa" id="ASIC006713-PA"/>
    </source>
</evidence>
<keyword evidence="4" id="KW-1185">Reference proteome</keyword>
<name>A0A084VM11_ANOSI</name>
<evidence type="ECO:0000313" key="2">
    <source>
        <dbReference type="EMBL" id="KFB39005.1"/>
    </source>
</evidence>
<feature type="compositionally biased region" description="Polar residues" evidence="1">
    <location>
        <begin position="40"/>
        <end position="52"/>
    </location>
</feature>
<dbReference type="EMBL" id="ATLV01014575">
    <property type="status" value="NOT_ANNOTATED_CDS"/>
    <property type="molecule type" value="Genomic_DNA"/>
</dbReference>
<reference evidence="2 4" key="1">
    <citation type="journal article" date="2014" name="BMC Genomics">
        <title>Genome sequence of Anopheles sinensis provides insight into genetics basis of mosquito competence for malaria parasites.</title>
        <authorList>
            <person name="Zhou D."/>
            <person name="Zhang D."/>
            <person name="Ding G."/>
            <person name="Shi L."/>
            <person name="Hou Q."/>
            <person name="Ye Y."/>
            <person name="Xu Y."/>
            <person name="Zhou H."/>
            <person name="Xiong C."/>
            <person name="Li S."/>
            <person name="Yu J."/>
            <person name="Hong S."/>
            <person name="Yu X."/>
            <person name="Zou P."/>
            <person name="Chen C."/>
            <person name="Chang X."/>
            <person name="Wang W."/>
            <person name="Lv Y."/>
            <person name="Sun Y."/>
            <person name="Ma L."/>
            <person name="Shen B."/>
            <person name="Zhu C."/>
        </authorList>
    </citation>
    <scope>NUCLEOTIDE SEQUENCE [LARGE SCALE GENOMIC DNA]</scope>
</reference>
<sequence length="212" mass="24189">MTRNPTPSQSVVRPPPGYFTNVSLQEVDVRTSPFVPCSSTTPQEAQQLTRNDVTPRCAASSAGSKNSGAKRFTQFSRNRFASRKQLTTKERTGWTGNGPLMMYHGMYQKQNVSLTGGTTEYLVHTRPLLVEDDRRRRKITVPSHHERLEKRKKDCAPHRNGDLLLFLGATEAKILRSDPFRQGEPPWARTSVDFRRPMHRYDNRSSARFSKV</sequence>
<proteinExistence type="predicted"/>